<dbReference type="SMART" id="SM00645">
    <property type="entry name" value="Pept_C1"/>
    <property type="match status" value="1"/>
</dbReference>
<comment type="similarity">
    <text evidence="1">Belongs to the peptidase C1 family.</text>
</comment>
<feature type="domain" description="Peptidase C1A papain C-terminal" evidence="2">
    <location>
        <begin position="2"/>
        <end position="186"/>
    </location>
</feature>
<name>A0A6V7WH31_MELEN</name>
<accession>A0A6V7WH31</accession>
<dbReference type="OrthoDB" id="10058785at2759"/>
<dbReference type="EMBL" id="CAJEWN010000582">
    <property type="protein sequence ID" value="CAD2186303.1"/>
    <property type="molecule type" value="Genomic_DNA"/>
</dbReference>
<dbReference type="InterPro" id="IPR000668">
    <property type="entry name" value="Peptidase_C1A_C"/>
</dbReference>
<dbReference type="Proteomes" id="UP000580250">
    <property type="component" value="Unassembled WGS sequence"/>
</dbReference>
<gene>
    <name evidence="3" type="ORF">MENT_LOCUS38787</name>
</gene>
<dbReference type="InterPro" id="IPR013128">
    <property type="entry name" value="Peptidase_C1A"/>
</dbReference>
<dbReference type="Gene3D" id="3.90.70.10">
    <property type="entry name" value="Cysteine proteinases"/>
    <property type="match status" value="1"/>
</dbReference>
<dbReference type="PROSITE" id="PS00639">
    <property type="entry name" value="THIOL_PROTEASE_HIS"/>
    <property type="match status" value="1"/>
</dbReference>
<sequence length="186" mass="20678">MSCSIDYDGCEGGWPSKAWRWIQSNGVCTGTDHVWNNGCKPYPYEPKGKAEQVKCEAECKTQIGIPNIWRTSVSVFLSNFKSNLIIFTANSVDFLNENNSTEQAIIEELQTNGPLVAAFMVYKDFFSYKTGVYFKTPNSPEVGGHAVVVIGHGTQTCNGKEMPFWLVKNSWGTGWGDEGFFKYVAG</sequence>
<reference evidence="3 4" key="1">
    <citation type="submission" date="2020-08" db="EMBL/GenBank/DDBJ databases">
        <authorList>
            <person name="Koutsovoulos G."/>
            <person name="Danchin GJ E."/>
        </authorList>
    </citation>
    <scope>NUCLEOTIDE SEQUENCE [LARGE SCALE GENOMIC DNA]</scope>
</reference>
<evidence type="ECO:0000313" key="4">
    <source>
        <dbReference type="Proteomes" id="UP000580250"/>
    </source>
</evidence>
<dbReference type="AlphaFoldDB" id="A0A6V7WH31"/>
<dbReference type="GO" id="GO:0008234">
    <property type="term" value="F:cysteine-type peptidase activity"/>
    <property type="evidence" value="ECO:0007669"/>
    <property type="project" value="InterPro"/>
</dbReference>
<evidence type="ECO:0000313" key="3">
    <source>
        <dbReference type="EMBL" id="CAD2186303.1"/>
    </source>
</evidence>
<proteinExistence type="inferred from homology"/>
<dbReference type="Pfam" id="PF00112">
    <property type="entry name" value="Peptidase_C1"/>
    <property type="match status" value="1"/>
</dbReference>
<dbReference type="SUPFAM" id="SSF54001">
    <property type="entry name" value="Cysteine proteinases"/>
    <property type="match status" value="1"/>
</dbReference>
<organism evidence="3 4">
    <name type="scientific">Meloidogyne enterolobii</name>
    <name type="common">Root-knot nematode worm</name>
    <name type="synonym">Meloidogyne mayaguensis</name>
    <dbReference type="NCBI Taxonomy" id="390850"/>
    <lineage>
        <taxon>Eukaryota</taxon>
        <taxon>Metazoa</taxon>
        <taxon>Ecdysozoa</taxon>
        <taxon>Nematoda</taxon>
        <taxon>Chromadorea</taxon>
        <taxon>Rhabditida</taxon>
        <taxon>Tylenchina</taxon>
        <taxon>Tylenchomorpha</taxon>
        <taxon>Tylenchoidea</taxon>
        <taxon>Meloidogynidae</taxon>
        <taxon>Meloidogyninae</taxon>
        <taxon>Meloidogyne</taxon>
    </lineage>
</organism>
<dbReference type="InterPro" id="IPR025660">
    <property type="entry name" value="Pept_his_AS"/>
</dbReference>
<protein>
    <recommendedName>
        <fullName evidence="2">Peptidase C1A papain C-terminal domain-containing protein</fullName>
    </recommendedName>
</protein>
<evidence type="ECO:0000259" key="2">
    <source>
        <dbReference type="SMART" id="SM00645"/>
    </source>
</evidence>
<evidence type="ECO:0000256" key="1">
    <source>
        <dbReference type="ARBA" id="ARBA00008455"/>
    </source>
</evidence>
<comment type="caution">
    <text evidence="3">The sequence shown here is derived from an EMBL/GenBank/DDBJ whole genome shotgun (WGS) entry which is preliminary data.</text>
</comment>
<dbReference type="InterPro" id="IPR038765">
    <property type="entry name" value="Papain-like_cys_pep_sf"/>
</dbReference>
<dbReference type="GO" id="GO:0006508">
    <property type="term" value="P:proteolysis"/>
    <property type="evidence" value="ECO:0007669"/>
    <property type="project" value="InterPro"/>
</dbReference>
<dbReference type="PANTHER" id="PTHR12411">
    <property type="entry name" value="CYSTEINE PROTEASE FAMILY C1-RELATED"/>
    <property type="match status" value="1"/>
</dbReference>